<feature type="transmembrane region" description="Helical" evidence="7">
    <location>
        <begin position="236"/>
        <end position="253"/>
    </location>
</feature>
<feature type="transmembrane region" description="Helical" evidence="7">
    <location>
        <begin position="295"/>
        <end position="314"/>
    </location>
</feature>
<organism evidence="8 9">
    <name type="scientific">Coilia grayii</name>
    <name type="common">Gray's grenadier anchovy</name>
    <dbReference type="NCBI Taxonomy" id="363190"/>
    <lineage>
        <taxon>Eukaryota</taxon>
        <taxon>Metazoa</taxon>
        <taxon>Chordata</taxon>
        <taxon>Craniata</taxon>
        <taxon>Vertebrata</taxon>
        <taxon>Euteleostomi</taxon>
        <taxon>Actinopterygii</taxon>
        <taxon>Neopterygii</taxon>
        <taxon>Teleostei</taxon>
        <taxon>Clupei</taxon>
        <taxon>Clupeiformes</taxon>
        <taxon>Clupeoidei</taxon>
        <taxon>Engraulidae</taxon>
        <taxon>Coilinae</taxon>
        <taxon>Coilia</taxon>
    </lineage>
</organism>
<evidence type="ECO:0000256" key="1">
    <source>
        <dbReference type="ARBA" id="ARBA00004651"/>
    </source>
</evidence>
<evidence type="ECO:0000256" key="6">
    <source>
        <dbReference type="ARBA" id="ARBA00023136"/>
    </source>
</evidence>
<dbReference type="Proteomes" id="UP001591681">
    <property type="component" value="Unassembled WGS sequence"/>
</dbReference>
<dbReference type="AlphaFoldDB" id="A0ABD1J301"/>
<feature type="transmembrane region" description="Helical" evidence="7">
    <location>
        <begin position="320"/>
        <end position="343"/>
    </location>
</feature>
<sequence length="422" mass="48449">MEEGFPFFYPASDFLLNIAGFIFFLSDVVLDIWAVVTFYQEQAYVSMGVLIFLLLGSSMLLQAFSWLWYNYSSEEERTSLSEYIYLEKYLKNRPSLGVLHVCQLGVIFRFAAVMEISLHNLTSHTSLKEGIAVYLTHDLCLLRLIETFTESAPQLTLMIAIISIREDVEWVTGLKTLGSFSAIAFSVLTYHRSMRAFVKDKEQLSWPSSFVYFLWNLFFIIPRVAAVALVASTLPVVIAAHFTGLWFILFLWACLQKTDFMEHPVWEWLYRATVALIWYFSWFSVSKGRSRGRSIIYHSIIAVDTALLLVLWWWESGKDVSIFGMPAIGVFISVATLYVLGILGKIVYYRQFHPKHSAIKVPEDDGISPMYMVMRMVQVMDSGMDEVDFSHTLPRRSTSPPLPRPLTAAQKRMQKMAGNFYS</sequence>
<dbReference type="PANTHER" id="PTHR16024">
    <property type="entry name" value="XK-RELATED PROTEIN"/>
    <property type="match status" value="1"/>
</dbReference>
<keyword evidence="6 7" id="KW-0472">Membrane</keyword>
<evidence type="ECO:0000256" key="2">
    <source>
        <dbReference type="ARBA" id="ARBA00008789"/>
    </source>
</evidence>
<feature type="transmembrane region" description="Helical" evidence="7">
    <location>
        <begin position="98"/>
        <end position="118"/>
    </location>
</feature>
<comment type="subcellular location">
    <subcellularLocation>
        <location evidence="1">Cell membrane</location>
        <topology evidence="1">Multi-pass membrane protein</topology>
    </subcellularLocation>
    <subcellularLocation>
        <location evidence="7">Membrane</location>
        <topology evidence="7">Multi-pass membrane protein</topology>
    </subcellularLocation>
</comment>
<dbReference type="InterPro" id="IPR050895">
    <property type="entry name" value="XK-related_scramblase"/>
</dbReference>
<keyword evidence="4 7" id="KW-0812">Transmembrane</keyword>
<gene>
    <name evidence="8" type="ORF">ACEWY4_024259</name>
</gene>
<evidence type="ECO:0000256" key="5">
    <source>
        <dbReference type="ARBA" id="ARBA00022989"/>
    </source>
</evidence>
<feature type="transmembrane region" description="Helical" evidence="7">
    <location>
        <begin position="265"/>
        <end position="283"/>
    </location>
</feature>
<feature type="transmembrane region" description="Helical" evidence="7">
    <location>
        <begin position="210"/>
        <end position="229"/>
    </location>
</feature>
<dbReference type="GO" id="GO:0005886">
    <property type="term" value="C:plasma membrane"/>
    <property type="evidence" value="ECO:0007669"/>
    <property type="project" value="UniProtKB-SubCell"/>
</dbReference>
<feature type="transmembrane region" description="Helical" evidence="7">
    <location>
        <begin position="43"/>
        <end position="69"/>
    </location>
</feature>
<keyword evidence="9" id="KW-1185">Reference proteome</keyword>
<evidence type="ECO:0000313" key="8">
    <source>
        <dbReference type="EMBL" id="KAL2080466.1"/>
    </source>
</evidence>
<name>A0ABD1J301_9TELE</name>
<dbReference type="EMBL" id="JBHFQA010000021">
    <property type="protein sequence ID" value="KAL2080466.1"/>
    <property type="molecule type" value="Genomic_DNA"/>
</dbReference>
<keyword evidence="3" id="KW-1003">Cell membrane</keyword>
<accession>A0ABD1J301</accession>
<evidence type="ECO:0000256" key="7">
    <source>
        <dbReference type="RuleBase" id="RU910716"/>
    </source>
</evidence>
<evidence type="ECO:0000256" key="3">
    <source>
        <dbReference type="ARBA" id="ARBA00022475"/>
    </source>
</evidence>
<evidence type="ECO:0000313" key="9">
    <source>
        <dbReference type="Proteomes" id="UP001591681"/>
    </source>
</evidence>
<dbReference type="InterPro" id="IPR018629">
    <property type="entry name" value="XK-rel"/>
</dbReference>
<comment type="similarity">
    <text evidence="2 7">Belongs to the XK family.</text>
</comment>
<reference evidence="8 9" key="1">
    <citation type="submission" date="2024-09" db="EMBL/GenBank/DDBJ databases">
        <title>A chromosome-level genome assembly of Gray's grenadier anchovy, Coilia grayii.</title>
        <authorList>
            <person name="Fu Z."/>
        </authorList>
    </citation>
    <scope>NUCLEOTIDE SEQUENCE [LARGE SCALE GENOMIC DNA]</scope>
    <source>
        <strain evidence="8">G4</strain>
        <tissue evidence="8">Muscle</tissue>
    </source>
</reference>
<feature type="transmembrane region" description="Helical" evidence="7">
    <location>
        <begin position="14"/>
        <end position="36"/>
    </location>
</feature>
<comment type="caution">
    <text evidence="8">The sequence shown here is derived from an EMBL/GenBank/DDBJ whole genome shotgun (WGS) entry which is preliminary data.</text>
</comment>
<keyword evidence="5 7" id="KW-1133">Transmembrane helix</keyword>
<evidence type="ECO:0000256" key="4">
    <source>
        <dbReference type="ARBA" id="ARBA00022692"/>
    </source>
</evidence>
<protein>
    <recommendedName>
        <fullName evidence="7">XK-related protein</fullName>
    </recommendedName>
</protein>
<proteinExistence type="inferred from homology"/>
<feature type="transmembrane region" description="Helical" evidence="7">
    <location>
        <begin position="168"/>
        <end position="190"/>
    </location>
</feature>
<dbReference type="PANTHER" id="PTHR16024:SF19">
    <property type="entry name" value="XK-RELATED PROTEIN"/>
    <property type="match status" value="1"/>
</dbReference>
<dbReference type="Pfam" id="PF09815">
    <property type="entry name" value="XK-related"/>
    <property type="match status" value="1"/>
</dbReference>